<keyword evidence="4 10" id="KW-1003">Cell membrane</keyword>
<organism evidence="12 13">
    <name type="scientific">Dielma fastidiosa</name>
    <dbReference type="NCBI Taxonomy" id="1034346"/>
    <lineage>
        <taxon>Bacteria</taxon>
        <taxon>Bacillati</taxon>
        <taxon>Bacillota</taxon>
        <taxon>Erysipelotrichia</taxon>
        <taxon>Erysipelotrichales</taxon>
        <taxon>Erysipelotrichaceae</taxon>
        <taxon>Dielma</taxon>
    </lineage>
</organism>
<keyword evidence="3 10" id="KW-0813">Transport</keyword>
<dbReference type="GO" id="GO:0005886">
    <property type="term" value="C:plasma membrane"/>
    <property type="evidence" value="ECO:0007669"/>
    <property type="project" value="UniProtKB-SubCell"/>
</dbReference>
<dbReference type="Proteomes" id="UP001276902">
    <property type="component" value="Unassembled WGS sequence"/>
</dbReference>
<dbReference type="PANTHER" id="PTHR34182:SF1">
    <property type="entry name" value="PROTEIN-EXPORT MEMBRANE PROTEIN SECG"/>
    <property type="match status" value="1"/>
</dbReference>
<keyword evidence="9 10" id="KW-0472">Membrane</keyword>
<evidence type="ECO:0000313" key="11">
    <source>
        <dbReference type="EMBL" id="MDY5169572.1"/>
    </source>
</evidence>
<evidence type="ECO:0000256" key="3">
    <source>
        <dbReference type="ARBA" id="ARBA00022448"/>
    </source>
</evidence>
<dbReference type="GeneID" id="94440331"/>
<dbReference type="AlphaFoldDB" id="A0A2V2FCB4"/>
<evidence type="ECO:0000256" key="7">
    <source>
        <dbReference type="ARBA" id="ARBA00022989"/>
    </source>
</evidence>
<dbReference type="RefSeq" id="WP_022937150.1">
    <property type="nucleotide sequence ID" value="NZ_BAABZA010000001.1"/>
</dbReference>
<reference evidence="11" key="2">
    <citation type="submission" date="2022-03" db="EMBL/GenBank/DDBJ databases">
        <title>First case of bacteraemia caused by Dielma fastidiosa in a patient hospitalised with diverticulitis.</title>
        <authorList>
            <person name="Forman-Ankjaer B."/>
            <person name="Hvid-Jensen F."/>
            <person name="Kobel C.M."/>
            <person name="Greve T."/>
        </authorList>
    </citation>
    <scope>NUCLEOTIDE SEQUENCE</scope>
    <source>
        <strain evidence="11">AUH_DF_2021</strain>
    </source>
</reference>
<evidence type="ECO:0000256" key="9">
    <source>
        <dbReference type="ARBA" id="ARBA00023136"/>
    </source>
</evidence>
<dbReference type="InterPro" id="IPR004692">
    <property type="entry name" value="SecG"/>
</dbReference>
<proteinExistence type="inferred from homology"/>
<comment type="caution">
    <text evidence="12">The sequence shown here is derived from an EMBL/GenBank/DDBJ whole genome shotgun (WGS) entry which is preliminary data.</text>
</comment>
<evidence type="ECO:0000256" key="5">
    <source>
        <dbReference type="ARBA" id="ARBA00022692"/>
    </source>
</evidence>
<accession>A0A2V2FCB4</accession>
<keyword evidence="8 10" id="KW-0811">Translocation</keyword>
<evidence type="ECO:0000256" key="6">
    <source>
        <dbReference type="ARBA" id="ARBA00022927"/>
    </source>
</evidence>
<evidence type="ECO:0000256" key="10">
    <source>
        <dbReference type="RuleBase" id="RU365087"/>
    </source>
</evidence>
<dbReference type="Pfam" id="PF03840">
    <property type="entry name" value="SecG"/>
    <property type="match status" value="1"/>
</dbReference>
<evidence type="ECO:0000256" key="2">
    <source>
        <dbReference type="ARBA" id="ARBA00008445"/>
    </source>
</evidence>
<evidence type="ECO:0000256" key="4">
    <source>
        <dbReference type="ARBA" id="ARBA00022475"/>
    </source>
</evidence>
<dbReference type="GO" id="GO:0065002">
    <property type="term" value="P:intracellular protein transmembrane transport"/>
    <property type="evidence" value="ECO:0007669"/>
    <property type="project" value="TreeGrafter"/>
</dbReference>
<feature type="transmembrane region" description="Helical" evidence="10">
    <location>
        <begin position="52"/>
        <end position="72"/>
    </location>
</feature>
<comment type="similarity">
    <text evidence="2 10">Belongs to the SecG family.</text>
</comment>
<dbReference type="EMBL" id="JALDAW010000023">
    <property type="protein sequence ID" value="MDY5169572.1"/>
    <property type="molecule type" value="Genomic_DNA"/>
</dbReference>
<evidence type="ECO:0000313" key="12">
    <source>
        <dbReference type="EMBL" id="PXX79774.1"/>
    </source>
</evidence>
<dbReference type="GO" id="GO:0043952">
    <property type="term" value="P:protein transport by the Sec complex"/>
    <property type="evidence" value="ECO:0007669"/>
    <property type="project" value="TreeGrafter"/>
</dbReference>
<comment type="function">
    <text evidence="10">Involved in protein export. Participates in an early event of protein translocation.</text>
</comment>
<dbReference type="Proteomes" id="UP000247612">
    <property type="component" value="Unassembled WGS sequence"/>
</dbReference>
<comment type="subcellular location">
    <subcellularLocation>
        <location evidence="1 10">Cell membrane</location>
        <topology evidence="1 10">Multi-pass membrane protein</topology>
    </subcellularLocation>
</comment>
<dbReference type="STRING" id="1034346.GCA_000313565_00839"/>
<dbReference type="GO" id="GO:0009306">
    <property type="term" value="P:protein secretion"/>
    <property type="evidence" value="ECO:0007669"/>
    <property type="project" value="UniProtKB-UniRule"/>
</dbReference>
<comment type="caution">
    <text evidence="10">Lacks conserved residue(s) required for the propagation of feature annotation.</text>
</comment>
<evidence type="ECO:0000313" key="13">
    <source>
        <dbReference type="Proteomes" id="UP000247612"/>
    </source>
</evidence>
<reference evidence="12 13" key="1">
    <citation type="submission" date="2018-05" db="EMBL/GenBank/DDBJ databases">
        <title>Genomic Encyclopedia of Type Strains, Phase IV (KMG-IV): sequencing the most valuable type-strain genomes for metagenomic binning, comparative biology and taxonomic classification.</title>
        <authorList>
            <person name="Goeker M."/>
        </authorList>
    </citation>
    <scope>NUCLEOTIDE SEQUENCE [LARGE SCALE GENOMIC DNA]</scope>
    <source>
        <strain evidence="12 13">JC118</strain>
    </source>
</reference>
<dbReference type="PANTHER" id="PTHR34182">
    <property type="entry name" value="PROTEIN-EXPORT MEMBRANE PROTEIN SECG"/>
    <property type="match status" value="1"/>
</dbReference>
<keyword evidence="5 10" id="KW-0812">Transmembrane</keyword>
<sequence>MLDILLMIVSVVLIILSLMQSGKNDGLSGAFTGAEGLNLFSNVKERGPEKVISNMTMVAGILFFIIVIVMSIK</sequence>
<gene>
    <name evidence="11" type="primary">secG</name>
    <name evidence="12" type="ORF">DES51_105249</name>
    <name evidence="11" type="ORF">MQE39_15735</name>
</gene>
<protein>
    <recommendedName>
        <fullName evidence="10">Protein-export membrane protein SecG</fullName>
    </recommendedName>
</protein>
<name>A0A2V2FCB4_9FIRM</name>
<dbReference type="EMBL" id="QJKH01000005">
    <property type="protein sequence ID" value="PXX79774.1"/>
    <property type="molecule type" value="Genomic_DNA"/>
</dbReference>
<keyword evidence="7 10" id="KW-1133">Transmembrane helix</keyword>
<dbReference type="GO" id="GO:0015450">
    <property type="term" value="F:protein-transporting ATPase activity"/>
    <property type="evidence" value="ECO:0007669"/>
    <property type="project" value="UniProtKB-UniRule"/>
</dbReference>
<evidence type="ECO:0000256" key="8">
    <source>
        <dbReference type="ARBA" id="ARBA00023010"/>
    </source>
</evidence>
<evidence type="ECO:0000256" key="1">
    <source>
        <dbReference type="ARBA" id="ARBA00004651"/>
    </source>
</evidence>
<keyword evidence="6 10" id="KW-0653">Protein transport</keyword>
<dbReference type="OrthoDB" id="1708246at2"/>
<keyword evidence="13" id="KW-1185">Reference proteome</keyword>
<dbReference type="NCBIfam" id="TIGR00810">
    <property type="entry name" value="secG"/>
    <property type="match status" value="1"/>
</dbReference>